<dbReference type="RefSeq" id="WP_344328583.1">
    <property type="nucleotide sequence ID" value="NZ_BAAAPY010000008.1"/>
</dbReference>
<keyword evidence="1" id="KW-0472">Membrane</keyword>
<feature type="transmembrane region" description="Helical" evidence="1">
    <location>
        <begin position="42"/>
        <end position="61"/>
    </location>
</feature>
<feature type="transmembrane region" description="Helical" evidence="1">
    <location>
        <begin position="114"/>
        <end position="141"/>
    </location>
</feature>
<dbReference type="Proteomes" id="UP001501480">
    <property type="component" value="Unassembled WGS sequence"/>
</dbReference>
<keyword evidence="1" id="KW-1133">Transmembrane helix</keyword>
<evidence type="ECO:0000313" key="2">
    <source>
        <dbReference type="EMBL" id="GAA2081659.1"/>
    </source>
</evidence>
<feature type="transmembrane region" description="Helical" evidence="1">
    <location>
        <begin position="219"/>
        <end position="239"/>
    </location>
</feature>
<feature type="transmembrane region" description="Helical" evidence="1">
    <location>
        <begin position="162"/>
        <end position="184"/>
    </location>
</feature>
<feature type="transmembrane region" description="Helical" evidence="1">
    <location>
        <begin position="15"/>
        <end position="36"/>
    </location>
</feature>
<sequence>MASSWRPPTGLEPAWGGRAVGLLVVAAALTQVYPLYGDIEAGLWALSAVAAICGVVAGLRVDGIAAMQLAARREPQPSLFPTLWPLFLAPVLTAVVGLPLVLPLVVQPDEDASVLLMPLVLALLVTLASLLGWLVCGLVLWPLVHLVRWVLRRRGGEPDAALVVLSSLSLLLVTALSTVMVPALPADGRSGLGILRVVDDVVRLWTIDGEDSRRQGMLLAARLLFVATCVSVVAWVAVANRTSRRRRRRPTVDDPPLV</sequence>
<keyword evidence="3" id="KW-1185">Reference proteome</keyword>
<evidence type="ECO:0000256" key="1">
    <source>
        <dbReference type="SAM" id="Phobius"/>
    </source>
</evidence>
<name>A0ABN2W2J8_9ACTN</name>
<protein>
    <recommendedName>
        <fullName evidence="4">Cytochrome c oxidase assembly protein</fullName>
    </recommendedName>
</protein>
<proteinExistence type="predicted"/>
<evidence type="ECO:0008006" key="4">
    <source>
        <dbReference type="Google" id="ProtNLM"/>
    </source>
</evidence>
<reference evidence="2 3" key="1">
    <citation type="journal article" date="2019" name="Int. J. Syst. Evol. Microbiol.">
        <title>The Global Catalogue of Microorganisms (GCM) 10K type strain sequencing project: providing services to taxonomists for standard genome sequencing and annotation.</title>
        <authorList>
            <consortium name="The Broad Institute Genomics Platform"/>
            <consortium name="The Broad Institute Genome Sequencing Center for Infectious Disease"/>
            <person name="Wu L."/>
            <person name="Ma J."/>
        </authorList>
    </citation>
    <scope>NUCLEOTIDE SEQUENCE [LARGE SCALE GENOMIC DNA]</scope>
    <source>
        <strain evidence="2 3">JCM 15749</strain>
    </source>
</reference>
<keyword evidence="1" id="KW-0812">Transmembrane</keyword>
<dbReference type="EMBL" id="BAAAPY010000008">
    <property type="protein sequence ID" value="GAA2081659.1"/>
    <property type="molecule type" value="Genomic_DNA"/>
</dbReference>
<feature type="transmembrane region" description="Helical" evidence="1">
    <location>
        <begin position="82"/>
        <end position="102"/>
    </location>
</feature>
<accession>A0ABN2W2J8</accession>
<organism evidence="2 3">
    <name type="scientific">Aeromicrobium halocynthiae</name>
    <dbReference type="NCBI Taxonomy" id="560557"/>
    <lineage>
        <taxon>Bacteria</taxon>
        <taxon>Bacillati</taxon>
        <taxon>Actinomycetota</taxon>
        <taxon>Actinomycetes</taxon>
        <taxon>Propionibacteriales</taxon>
        <taxon>Nocardioidaceae</taxon>
        <taxon>Aeromicrobium</taxon>
    </lineage>
</organism>
<comment type="caution">
    <text evidence="2">The sequence shown here is derived from an EMBL/GenBank/DDBJ whole genome shotgun (WGS) entry which is preliminary data.</text>
</comment>
<gene>
    <name evidence="2" type="ORF">GCM10009821_22920</name>
</gene>
<evidence type="ECO:0000313" key="3">
    <source>
        <dbReference type="Proteomes" id="UP001501480"/>
    </source>
</evidence>